<dbReference type="Pfam" id="PF24847">
    <property type="entry name" value="DUF7722"/>
    <property type="match status" value="1"/>
</dbReference>
<reference evidence="3 4" key="1">
    <citation type="journal article" date="2011" name="Science">
        <title>The Selaginella genome identifies genetic changes associated with the evolution of vascular plants.</title>
        <authorList>
            <person name="Banks J.A."/>
            <person name="Nishiyama T."/>
            <person name="Hasebe M."/>
            <person name="Bowman J.L."/>
            <person name="Gribskov M."/>
            <person name="dePamphilis C."/>
            <person name="Albert V.A."/>
            <person name="Aono N."/>
            <person name="Aoyama T."/>
            <person name="Ambrose B.A."/>
            <person name="Ashton N.W."/>
            <person name="Axtell M.J."/>
            <person name="Barker E."/>
            <person name="Barker M.S."/>
            <person name="Bennetzen J.L."/>
            <person name="Bonawitz N.D."/>
            <person name="Chapple C."/>
            <person name="Cheng C."/>
            <person name="Correa L.G."/>
            <person name="Dacre M."/>
            <person name="DeBarry J."/>
            <person name="Dreyer I."/>
            <person name="Elias M."/>
            <person name="Engstrom E.M."/>
            <person name="Estelle M."/>
            <person name="Feng L."/>
            <person name="Finet C."/>
            <person name="Floyd S.K."/>
            <person name="Frommer W.B."/>
            <person name="Fujita T."/>
            <person name="Gramzow L."/>
            <person name="Gutensohn M."/>
            <person name="Harholt J."/>
            <person name="Hattori M."/>
            <person name="Heyl A."/>
            <person name="Hirai T."/>
            <person name="Hiwatashi Y."/>
            <person name="Ishikawa M."/>
            <person name="Iwata M."/>
            <person name="Karol K.G."/>
            <person name="Koehler B."/>
            <person name="Kolukisaoglu U."/>
            <person name="Kubo M."/>
            <person name="Kurata T."/>
            <person name="Lalonde S."/>
            <person name="Li K."/>
            <person name="Li Y."/>
            <person name="Litt A."/>
            <person name="Lyons E."/>
            <person name="Manning G."/>
            <person name="Maruyama T."/>
            <person name="Michael T.P."/>
            <person name="Mikami K."/>
            <person name="Miyazaki S."/>
            <person name="Morinaga S."/>
            <person name="Murata T."/>
            <person name="Mueller-Roeber B."/>
            <person name="Nelson D.R."/>
            <person name="Obara M."/>
            <person name="Oguri Y."/>
            <person name="Olmstead R.G."/>
            <person name="Onodera N."/>
            <person name="Petersen B.L."/>
            <person name="Pils B."/>
            <person name="Prigge M."/>
            <person name="Rensing S.A."/>
            <person name="Riano-Pachon D.M."/>
            <person name="Roberts A.W."/>
            <person name="Sato Y."/>
            <person name="Scheller H.V."/>
            <person name="Schulz B."/>
            <person name="Schulz C."/>
            <person name="Shakirov E.V."/>
            <person name="Shibagaki N."/>
            <person name="Shinohara N."/>
            <person name="Shippen D.E."/>
            <person name="Soerensen I."/>
            <person name="Sotooka R."/>
            <person name="Sugimoto N."/>
            <person name="Sugita M."/>
            <person name="Sumikawa N."/>
            <person name="Tanurdzic M."/>
            <person name="Theissen G."/>
            <person name="Ulvskov P."/>
            <person name="Wakazuki S."/>
            <person name="Weng J.K."/>
            <person name="Willats W.W."/>
            <person name="Wipf D."/>
            <person name="Wolf P.G."/>
            <person name="Yang L."/>
            <person name="Zimmer A.D."/>
            <person name="Zhu Q."/>
            <person name="Mitros T."/>
            <person name="Hellsten U."/>
            <person name="Loque D."/>
            <person name="Otillar R."/>
            <person name="Salamov A."/>
            <person name="Schmutz J."/>
            <person name="Shapiro H."/>
            <person name="Lindquist E."/>
            <person name="Lucas S."/>
            <person name="Rokhsar D."/>
            <person name="Grigoriev I.V."/>
        </authorList>
    </citation>
    <scope>NUCLEOTIDE SEQUENCE [LARGE SCALE GENOMIC DNA]</scope>
</reference>
<dbReference type="EMBL" id="GL377576">
    <property type="protein sequence ID" value="EFJ29861.1"/>
    <property type="molecule type" value="Genomic_DNA"/>
</dbReference>
<evidence type="ECO:0000259" key="2">
    <source>
        <dbReference type="Pfam" id="PF24847"/>
    </source>
</evidence>
<dbReference type="KEGG" id="smo:SELMODRAFT_409811"/>
<feature type="region of interest" description="Disordered" evidence="1">
    <location>
        <begin position="37"/>
        <end position="63"/>
    </location>
</feature>
<dbReference type="PANTHER" id="PTHR33513:SF4">
    <property type="entry name" value="GB|AAF04428.1"/>
    <property type="match status" value="1"/>
</dbReference>
<dbReference type="InterPro" id="IPR056139">
    <property type="entry name" value="DUF7722"/>
</dbReference>
<name>D8RCI7_SELML</name>
<evidence type="ECO:0000313" key="3">
    <source>
        <dbReference type="EMBL" id="EFJ29861.1"/>
    </source>
</evidence>
<dbReference type="Proteomes" id="UP000001514">
    <property type="component" value="Unassembled WGS sequence"/>
</dbReference>
<gene>
    <name evidence="3" type="ORF">SELMODRAFT_409811</name>
</gene>
<proteinExistence type="predicted"/>
<dbReference type="HOGENOM" id="CLU_070938_0_0_1"/>
<accession>D8RCI7</accession>
<dbReference type="eggNOG" id="ENOG502S714">
    <property type="taxonomic scope" value="Eukaryota"/>
</dbReference>
<evidence type="ECO:0000313" key="4">
    <source>
        <dbReference type="Proteomes" id="UP000001514"/>
    </source>
</evidence>
<evidence type="ECO:0000256" key="1">
    <source>
        <dbReference type="SAM" id="MobiDB-lite"/>
    </source>
</evidence>
<keyword evidence="4" id="KW-1185">Reference proteome</keyword>
<dbReference type="PANTHER" id="PTHR33513">
    <property type="entry name" value="OS06G0523300 PROTEIN"/>
    <property type="match status" value="1"/>
</dbReference>
<dbReference type="InParanoid" id="D8RCI7"/>
<sequence length="338" mass="37283">MVMLLGSESAGGGGSPPEGFHLRRPSFSARLRQIVRCGGSSPTSSASLNGSPSPSPSSHPANLHKDRELNRATKERCPYSAISLHNPSVPYEFRMPLHYPRYTKAEYEQMPEWLLDRLLEEYGLPARSMGGLEAKRQIRCCKQLEEEAMIPSTYFARSPLSAFRGCVLSEEQRARSLGAAKARLARKSIGAGAHLNKRKEVCGVRPPLVVVNVKGFEEGGRSRWRFWFMSTYLRKLNVSQRDAAVSDILLIVAGPLFEKLADLEVDRQTYGSQEQDENTVMLLASGGCQAQVRSVTRPNCKAKCYHEIGGVGLNGMLDWLLKYGLTGGVYESGMPTTA</sequence>
<dbReference type="AlphaFoldDB" id="D8RCI7"/>
<organism evidence="4">
    <name type="scientific">Selaginella moellendorffii</name>
    <name type="common">Spikemoss</name>
    <dbReference type="NCBI Taxonomy" id="88036"/>
    <lineage>
        <taxon>Eukaryota</taxon>
        <taxon>Viridiplantae</taxon>
        <taxon>Streptophyta</taxon>
        <taxon>Embryophyta</taxon>
        <taxon>Tracheophyta</taxon>
        <taxon>Lycopodiopsida</taxon>
        <taxon>Selaginellales</taxon>
        <taxon>Selaginellaceae</taxon>
        <taxon>Selaginella</taxon>
    </lineage>
</organism>
<protein>
    <recommendedName>
        <fullName evidence="2">DUF7722 domain-containing protein</fullName>
    </recommendedName>
</protein>
<feature type="compositionally biased region" description="Low complexity" evidence="1">
    <location>
        <begin position="39"/>
        <end position="61"/>
    </location>
</feature>
<feature type="domain" description="DUF7722" evidence="2">
    <location>
        <begin position="99"/>
        <end position="137"/>
    </location>
</feature>
<feature type="region of interest" description="Disordered" evidence="1">
    <location>
        <begin position="1"/>
        <end position="23"/>
    </location>
</feature>
<dbReference type="Gramene" id="EFJ29861">
    <property type="protein sequence ID" value="EFJ29861"/>
    <property type="gene ID" value="SELMODRAFT_409811"/>
</dbReference>